<feature type="compositionally biased region" description="Basic and acidic residues" evidence="1">
    <location>
        <begin position="46"/>
        <end position="63"/>
    </location>
</feature>
<dbReference type="HOGENOM" id="CLU_031481_6_0_1"/>
<evidence type="ECO:0000256" key="1">
    <source>
        <dbReference type="SAM" id="MobiDB-lite"/>
    </source>
</evidence>
<dbReference type="STRING" id="745531.A0A0C3NCI2"/>
<protein>
    <submittedName>
        <fullName evidence="2">Uncharacterized protein</fullName>
    </submittedName>
</protein>
<evidence type="ECO:0000313" key="3">
    <source>
        <dbReference type="Proteomes" id="UP000053257"/>
    </source>
</evidence>
<evidence type="ECO:0000313" key="2">
    <source>
        <dbReference type="EMBL" id="KIP02229.1"/>
    </source>
</evidence>
<proteinExistence type="predicted"/>
<accession>A0A0C3NCI2</accession>
<sequence length="446" mass="51154">MGVQRQLSAFRNCFGKSRREKALLQEQIANLTGEREYLTRQNQALGHERDDLEQSSRSLAREKEELERKGRLLVRENEELEQRCHSMALEKDEMIRHLERWRIVYTELEEKHDIVLRENQNLARLHTESEEKSRQLDDKATSLRDEFREKEAKLQLQLAQAHAAGTYLSTADSVSHGELLEMVGKLNAHIFQLASLLEDVVDIREIDVVDADTVQRSLKSLERWLEPPMLDQLSRLQPDDKFWVGIGLQAVVTQFAAWRINSWDFDSTRDRGLRSTYEAVFKDEPQAISARWRAISRNYAAKLSNVEESIPQAADTLTRLLLQVLWVTRSSITDSSRDWKDTICTKARGIVEQCRSIQKVIAGDIVSCSFEVVGRTNGAAFSNECMEVDADDISSHAHTPHGAALLCMSQLGLKGRERVEGVRKTEFRCRTLLKAKVFLQDVHNDI</sequence>
<dbReference type="OrthoDB" id="3222645at2759"/>
<reference evidence="2 3" key="1">
    <citation type="journal article" date="2014" name="PLoS Genet.">
        <title>Analysis of the Phlebiopsis gigantea genome, transcriptome and secretome provides insight into its pioneer colonization strategies of wood.</title>
        <authorList>
            <person name="Hori C."/>
            <person name="Ishida T."/>
            <person name="Igarashi K."/>
            <person name="Samejima M."/>
            <person name="Suzuki H."/>
            <person name="Master E."/>
            <person name="Ferreira P."/>
            <person name="Ruiz-Duenas F.J."/>
            <person name="Held B."/>
            <person name="Canessa P."/>
            <person name="Larrondo L.F."/>
            <person name="Schmoll M."/>
            <person name="Druzhinina I.S."/>
            <person name="Kubicek C.P."/>
            <person name="Gaskell J.A."/>
            <person name="Kersten P."/>
            <person name="St John F."/>
            <person name="Glasner J."/>
            <person name="Sabat G."/>
            <person name="Splinter BonDurant S."/>
            <person name="Syed K."/>
            <person name="Yadav J."/>
            <person name="Mgbeahuruike A.C."/>
            <person name="Kovalchuk A."/>
            <person name="Asiegbu F.O."/>
            <person name="Lackner G."/>
            <person name="Hoffmeister D."/>
            <person name="Rencoret J."/>
            <person name="Gutierrez A."/>
            <person name="Sun H."/>
            <person name="Lindquist E."/>
            <person name="Barry K."/>
            <person name="Riley R."/>
            <person name="Grigoriev I.V."/>
            <person name="Henrissat B."/>
            <person name="Kues U."/>
            <person name="Berka R.M."/>
            <person name="Martinez A.T."/>
            <person name="Covert S.F."/>
            <person name="Blanchette R.A."/>
            <person name="Cullen D."/>
        </authorList>
    </citation>
    <scope>NUCLEOTIDE SEQUENCE [LARGE SCALE GENOMIC DNA]</scope>
    <source>
        <strain evidence="2 3">11061_1 CR5-6</strain>
    </source>
</reference>
<keyword evidence="3" id="KW-1185">Reference proteome</keyword>
<feature type="region of interest" description="Disordered" evidence="1">
    <location>
        <begin position="43"/>
        <end position="63"/>
    </location>
</feature>
<dbReference type="Proteomes" id="UP000053257">
    <property type="component" value="Unassembled WGS sequence"/>
</dbReference>
<dbReference type="Gene3D" id="1.20.5.1000">
    <property type="entry name" value="arf6 gtpase in complex with a specific effector, jip4"/>
    <property type="match status" value="1"/>
</dbReference>
<name>A0A0C3NCI2_PHLG1</name>
<gene>
    <name evidence="2" type="ORF">PHLGIDRAFT_502651</name>
</gene>
<dbReference type="EMBL" id="KN840691">
    <property type="protein sequence ID" value="KIP02229.1"/>
    <property type="molecule type" value="Genomic_DNA"/>
</dbReference>
<dbReference type="AlphaFoldDB" id="A0A0C3NCI2"/>
<organism evidence="2 3">
    <name type="scientific">Phlebiopsis gigantea (strain 11061_1 CR5-6)</name>
    <name type="common">White-rot fungus</name>
    <name type="synonym">Peniophora gigantea</name>
    <dbReference type="NCBI Taxonomy" id="745531"/>
    <lineage>
        <taxon>Eukaryota</taxon>
        <taxon>Fungi</taxon>
        <taxon>Dikarya</taxon>
        <taxon>Basidiomycota</taxon>
        <taxon>Agaricomycotina</taxon>
        <taxon>Agaricomycetes</taxon>
        <taxon>Polyporales</taxon>
        <taxon>Phanerochaetaceae</taxon>
        <taxon>Phlebiopsis</taxon>
    </lineage>
</organism>